<proteinExistence type="predicted"/>
<name>A0ABV8F516_9ACTN</name>
<evidence type="ECO:0000313" key="1">
    <source>
        <dbReference type="EMBL" id="MFC3982730.1"/>
    </source>
</evidence>
<organism evidence="1 2">
    <name type="scientific">Streptosporangium jomthongense</name>
    <dbReference type="NCBI Taxonomy" id="1193683"/>
    <lineage>
        <taxon>Bacteria</taxon>
        <taxon>Bacillati</taxon>
        <taxon>Actinomycetota</taxon>
        <taxon>Actinomycetes</taxon>
        <taxon>Streptosporangiales</taxon>
        <taxon>Streptosporangiaceae</taxon>
        <taxon>Streptosporangium</taxon>
    </lineage>
</organism>
<gene>
    <name evidence="1" type="ORF">ACFOYY_21500</name>
</gene>
<evidence type="ECO:0000313" key="2">
    <source>
        <dbReference type="Proteomes" id="UP001595698"/>
    </source>
</evidence>
<reference evidence="2" key="1">
    <citation type="journal article" date="2019" name="Int. J. Syst. Evol. Microbiol.">
        <title>The Global Catalogue of Microorganisms (GCM) 10K type strain sequencing project: providing services to taxonomists for standard genome sequencing and annotation.</title>
        <authorList>
            <consortium name="The Broad Institute Genomics Platform"/>
            <consortium name="The Broad Institute Genome Sequencing Center for Infectious Disease"/>
            <person name="Wu L."/>
            <person name="Ma J."/>
        </authorList>
    </citation>
    <scope>NUCLEOTIDE SEQUENCE [LARGE SCALE GENOMIC DNA]</scope>
    <source>
        <strain evidence="2">TBRC 7912</strain>
    </source>
</reference>
<dbReference type="Proteomes" id="UP001595698">
    <property type="component" value="Unassembled WGS sequence"/>
</dbReference>
<dbReference type="EMBL" id="JBHSBC010000021">
    <property type="protein sequence ID" value="MFC3982730.1"/>
    <property type="molecule type" value="Genomic_DNA"/>
</dbReference>
<evidence type="ECO:0008006" key="3">
    <source>
        <dbReference type="Google" id="ProtNLM"/>
    </source>
</evidence>
<protein>
    <recommendedName>
        <fullName evidence="3">CdiI immunity protein domain-containing protein</fullName>
    </recommendedName>
</protein>
<comment type="caution">
    <text evidence="1">The sequence shown here is derived from an EMBL/GenBank/DDBJ whole genome shotgun (WGS) entry which is preliminary data.</text>
</comment>
<keyword evidence="2" id="KW-1185">Reference proteome</keyword>
<accession>A0ABV8F516</accession>
<sequence>MTDSVLLRVCATYCHPEADQDAYDSLRRLAVRPGDREMALFKAELRRALTDPDRVPPSLYTAVRYDDGSAERFLRRLWGDLYPDEPVPNPPGR</sequence>
<dbReference type="RefSeq" id="WP_386191223.1">
    <property type="nucleotide sequence ID" value="NZ_JBHSBC010000021.1"/>
</dbReference>